<accession>A0A4T3F727</accession>
<dbReference type="RefSeq" id="WP_136693686.1">
    <property type="nucleotide sequence ID" value="NZ_SSHH01000002.1"/>
</dbReference>
<dbReference type="InterPro" id="IPR013094">
    <property type="entry name" value="AB_hydrolase_3"/>
</dbReference>
<reference evidence="5 6" key="1">
    <citation type="submission" date="2019-04" db="EMBL/GenBank/DDBJ databases">
        <title>Altererythrobacter aquimixticola sp. nov., isolated from sediment of junction between the ocean and a freshwater spring.</title>
        <authorList>
            <person name="Yoon J.-H."/>
        </authorList>
    </citation>
    <scope>NUCLEOTIDE SEQUENCE [LARGE SCALE GENOMIC DNA]</scope>
    <source>
        <strain evidence="5 6">SSKS-13</strain>
    </source>
</reference>
<dbReference type="EMBL" id="SSHH01000002">
    <property type="protein sequence ID" value="TIX50666.1"/>
    <property type="molecule type" value="Genomic_DNA"/>
</dbReference>
<dbReference type="Pfam" id="PF07859">
    <property type="entry name" value="Abhydrolase_3"/>
    <property type="match status" value="1"/>
</dbReference>
<evidence type="ECO:0000313" key="5">
    <source>
        <dbReference type="EMBL" id="TIX50666.1"/>
    </source>
</evidence>
<evidence type="ECO:0000256" key="3">
    <source>
        <dbReference type="PROSITE-ProRule" id="PRU10038"/>
    </source>
</evidence>
<evidence type="ECO:0000259" key="4">
    <source>
        <dbReference type="Pfam" id="PF07859"/>
    </source>
</evidence>
<keyword evidence="6" id="KW-1185">Reference proteome</keyword>
<organism evidence="5 6">
    <name type="scientific">Alteraurantiacibacter aquimixticola</name>
    <dbReference type="NCBI Taxonomy" id="2489173"/>
    <lineage>
        <taxon>Bacteria</taxon>
        <taxon>Pseudomonadati</taxon>
        <taxon>Pseudomonadota</taxon>
        <taxon>Alphaproteobacteria</taxon>
        <taxon>Sphingomonadales</taxon>
        <taxon>Erythrobacteraceae</taxon>
        <taxon>Alteraurantiacibacter</taxon>
    </lineage>
</organism>
<comment type="caution">
    <text evidence="5">The sequence shown here is derived from an EMBL/GenBank/DDBJ whole genome shotgun (WGS) entry which is preliminary data.</text>
</comment>
<dbReference type="AlphaFoldDB" id="A0A4T3F727"/>
<dbReference type="PANTHER" id="PTHR48081:SF30">
    <property type="entry name" value="ACETYL-HYDROLASE LIPR-RELATED"/>
    <property type="match status" value="1"/>
</dbReference>
<gene>
    <name evidence="5" type="ORF">E5222_10455</name>
</gene>
<protein>
    <submittedName>
        <fullName evidence="5">Alpha/beta hydrolase</fullName>
    </submittedName>
</protein>
<keyword evidence="2 5" id="KW-0378">Hydrolase</keyword>
<dbReference type="InterPro" id="IPR029058">
    <property type="entry name" value="AB_hydrolase_fold"/>
</dbReference>
<dbReference type="GO" id="GO:0004806">
    <property type="term" value="F:triacylglycerol lipase activity"/>
    <property type="evidence" value="ECO:0007669"/>
    <property type="project" value="TreeGrafter"/>
</dbReference>
<dbReference type="OrthoDB" id="9806180at2"/>
<evidence type="ECO:0000313" key="6">
    <source>
        <dbReference type="Proteomes" id="UP000309389"/>
    </source>
</evidence>
<dbReference type="InterPro" id="IPR050300">
    <property type="entry name" value="GDXG_lipolytic_enzyme"/>
</dbReference>
<sequence length="297" mass="30296">MASEALQEIIAGMRAGGPDFSGDPIKARGDLEELLATMPADPALTYSQVDLGGVPTLAIDSGPANAGALLYLHGGAYVAGSPQGYRGLVAEIGKVAGLPAFAPDYRLAPEHVFPAAVEDAVAVYRALLAKGVPANRIVIAGDSAGGGLTLAVLVKLRQEGDQLPAAGYLLSPWADLGCTVASMESKAAADPSLDPPSLKAMAALYLAGQDGAHPLASPVNADLTGLPPLLVQVGSSEILLDDALVVAARAGAAEVHVQLEVWPEMIHVFQSFHFLLEEGRAALDGAGAFLRAQLGKG</sequence>
<comment type="similarity">
    <text evidence="1">Belongs to the 'GDXG' lipolytic enzyme family.</text>
</comment>
<dbReference type="InterPro" id="IPR033140">
    <property type="entry name" value="Lipase_GDXG_put_SER_AS"/>
</dbReference>
<dbReference type="PANTHER" id="PTHR48081">
    <property type="entry name" value="AB HYDROLASE SUPERFAMILY PROTEIN C4A8.06C"/>
    <property type="match status" value="1"/>
</dbReference>
<dbReference type="Proteomes" id="UP000309389">
    <property type="component" value="Unassembled WGS sequence"/>
</dbReference>
<dbReference type="Gene3D" id="3.40.50.1820">
    <property type="entry name" value="alpha/beta hydrolase"/>
    <property type="match status" value="1"/>
</dbReference>
<evidence type="ECO:0000256" key="2">
    <source>
        <dbReference type="ARBA" id="ARBA00022801"/>
    </source>
</evidence>
<evidence type="ECO:0000256" key="1">
    <source>
        <dbReference type="ARBA" id="ARBA00010515"/>
    </source>
</evidence>
<feature type="domain" description="Alpha/beta hydrolase fold-3" evidence="4">
    <location>
        <begin position="69"/>
        <end position="270"/>
    </location>
</feature>
<feature type="active site" evidence="3">
    <location>
        <position position="143"/>
    </location>
</feature>
<dbReference type="PROSITE" id="PS01174">
    <property type="entry name" value="LIPASE_GDXG_SER"/>
    <property type="match status" value="1"/>
</dbReference>
<proteinExistence type="inferred from homology"/>
<dbReference type="SUPFAM" id="SSF53474">
    <property type="entry name" value="alpha/beta-Hydrolases"/>
    <property type="match status" value="1"/>
</dbReference>
<name>A0A4T3F727_9SPHN</name>